<dbReference type="Gene3D" id="3.40.1350.10">
    <property type="match status" value="1"/>
</dbReference>
<dbReference type="InterPro" id="IPR011335">
    <property type="entry name" value="Restrct_endonuc-II-like"/>
</dbReference>
<keyword evidence="8" id="KW-0378">Hydrolase</keyword>
<comment type="subcellular location">
    <subcellularLocation>
        <location evidence="2">Cytoplasm</location>
    </subcellularLocation>
</comment>
<evidence type="ECO:0000313" key="14">
    <source>
        <dbReference type="EMBL" id="PLK30536.1"/>
    </source>
</evidence>
<organism evidence="14 15">
    <name type="scientific">Faecalibacterium prausnitzii</name>
    <dbReference type="NCBI Taxonomy" id="853"/>
    <lineage>
        <taxon>Bacteria</taxon>
        <taxon>Bacillati</taxon>
        <taxon>Bacillota</taxon>
        <taxon>Clostridia</taxon>
        <taxon>Eubacteriales</taxon>
        <taxon>Oscillospiraceae</taxon>
        <taxon>Faecalibacterium</taxon>
    </lineage>
</organism>
<proteinExistence type="inferred from homology"/>
<evidence type="ECO:0000256" key="5">
    <source>
        <dbReference type="ARBA" id="ARBA00022723"/>
    </source>
</evidence>
<evidence type="ECO:0000256" key="2">
    <source>
        <dbReference type="ARBA" id="ARBA00004496"/>
    </source>
</evidence>
<keyword evidence="4" id="KW-0540">Nuclease</keyword>
<evidence type="ECO:0000256" key="1">
    <source>
        <dbReference type="ARBA" id="ARBA00001946"/>
    </source>
</evidence>
<dbReference type="SUPFAM" id="SSF52980">
    <property type="entry name" value="Restriction endonuclease-like"/>
    <property type="match status" value="1"/>
</dbReference>
<dbReference type="RefSeq" id="WP_097781811.1">
    <property type="nucleotide sequence ID" value="NZ_NMTS02000001.1"/>
</dbReference>
<evidence type="ECO:0000256" key="8">
    <source>
        <dbReference type="ARBA" id="ARBA00022801"/>
    </source>
</evidence>
<keyword evidence="9" id="KW-0460">Magnesium</keyword>
<evidence type="ECO:0000256" key="4">
    <source>
        <dbReference type="ARBA" id="ARBA00022722"/>
    </source>
</evidence>
<dbReference type="GO" id="GO:0005737">
    <property type="term" value="C:cytoplasm"/>
    <property type="evidence" value="ECO:0007669"/>
    <property type="project" value="UniProtKB-SubCell"/>
</dbReference>
<dbReference type="GO" id="GO:0003676">
    <property type="term" value="F:nucleic acid binding"/>
    <property type="evidence" value="ECO:0007669"/>
    <property type="project" value="InterPro"/>
</dbReference>
<dbReference type="GO" id="GO:0046872">
    <property type="term" value="F:metal ion binding"/>
    <property type="evidence" value="ECO:0007669"/>
    <property type="project" value="UniProtKB-KW"/>
</dbReference>
<sequence>MNNRRTAASIRRSYTGARSRAEGEGFESIIDNACAYYRSIGLADIEKTPEPMRPIGSPDRAGRFLACYTKQAQPDYKGILKGGRAINFEAKHTDSDRLTFDRVLAAQSLRLSRTEALGGVAFVLCSFSGRAFYRVPWAVWKDMKRLFGRKYITPADLVEYRVPFAAPGVLLFLEGVKEKKDDLHMCT</sequence>
<evidence type="ECO:0000256" key="12">
    <source>
        <dbReference type="ARBA" id="ARBA00023447"/>
    </source>
</evidence>
<keyword evidence="11" id="KW-0234">DNA repair</keyword>
<evidence type="ECO:0000256" key="3">
    <source>
        <dbReference type="ARBA" id="ARBA00022490"/>
    </source>
</evidence>
<evidence type="ECO:0000256" key="11">
    <source>
        <dbReference type="ARBA" id="ARBA00023204"/>
    </source>
</evidence>
<dbReference type="GO" id="GO:0006281">
    <property type="term" value="P:DNA repair"/>
    <property type="evidence" value="ECO:0007669"/>
    <property type="project" value="UniProtKB-KW"/>
</dbReference>
<comment type="caution">
    <text evidence="14">The sequence shown here is derived from an EMBL/GenBank/DDBJ whole genome shotgun (WGS) entry which is preliminary data.</text>
</comment>
<dbReference type="InterPro" id="IPR011856">
    <property type="entry name" value="tRNA_endonuc-like_dom_sf"/>
</dbReference>
<dbReference type="Pfam" id="PF03838">
    <property type="entry name" value="RecU"/>
    <property type="match status" value="1"/>
</dbReference>
<evidence type="ECO:0000256" key="9">
    <source>
        <dbReference type="ARBA" id="ARBA00022842"/>
    </source>
</evidence>
<reference evidence="14 15" key="1">
    <citation type="journal article" date="2017" name="Front. Microbiol.">
        <title>New Insights into the Diversity of the Genus Faecalibacterium.</title>
        <authorList>
            <person name="Benevides L."/>
            <person name="Burman S."/>
            <person name="Martin R."/>
            <person name="Robert V."/>
            <person name="Thomas M."/>
            <person name="Miquel S."/>
            <person name="Chain F."/>
            <person name="Sokol H."/>
            <person name="Bermudez-Humaran L.G."/>
            <person name="Morrison M."/>
            <person name="Langella P."/>
            <person name="Azevedo V.A."/>
            <person name="Chatel J.M."/>
            <person name="Soares S."/>
        </authorList>
    </citation>
    <scope>NUCLEOTIDE SEQUENCE [LARGE SCALE GENOMIC DNA]</scope>
    <source>
        <strain evidence="14 15">CNCM I 4542</strain>
    </source>
</reference>
<dbReference type="GO" id="GO:0016787">
    <property type="term" value="F:hydrolase activity"/>
    <property type="evidence" value="ECO:0007669"/>
    <property type="project" value="UniProtKB-KW"/>
</dbReference>
<evidence type="ECO:0000256" key="13">
    <source>
        <dbReference type="ARBA" id="ARBA00029523"/>
    </source>
</evidence>
<comment type="similarity">
    <text evidence="12">Belongs to the RecU family.</text>
</comment>
<keyword evidence="5" id="KW-0479">Metal-binding</keyword>
<evidence type="ECO:0000256" key="7">
    <source>
        <dbReference type="ARBA" id="ARBA00022763"/>
    </source>
</evidence>
<keyword evidence="6" id="KW-0255">Endonuclease</keyword>
<keyword evidence="7" id="KW-0227">DNA damage</keyword>
<evidence type="ECO:0000313" key="15">
    <source>
        <dbReference type="Proteomes" id="UP000221015"/>
    </source>
</evidence>
<dbReference type="GO" id="GO:0006310">
    <property type="term" value="P:DNA recombination"/>
    <property type="evidence" value="ECO:0007669"/>
    <property type="project" value="UniProtKB-KW"/>
</dbReference>
<keyword evidence="3" id="KW-0963">Cytoplasm</keyword>
<dbReference type="EMBL" id="NMTS02000001">
    <property type="protein sequence ID" value="PLK30536.1"/>
    <property type="molecule type" value="Genomic_DNA"/>
</dbReference>
<name>A0A2J4JRQ3_9FIRM</name>
<dbReference type="Proteomes" id="UP000221015">
    <property type="component" value="Unassembled WGS sequence"/>
</dbReference>
<comment type="cofactor">
    <cofactor evidence="1">
        <name>Mg(2+)</name>
        <dbReference type="ChEBI" id="CHEBI:18420"/>
    </cofactor>
</comment>
<protein>
    <recommendedName>
        <fullName evidence="13">Holliday junction resolvase RecU</fullName>
    </recommendedName>
</protein>
<evidence type="ECO:0000256" key="10">
    <source>
        <dbReference type="ARBA" id="ARBA00023172"/>
    </source>
</evidence>
<evidence type="ECO:0000256" key="6">
    <source>
        <dbReference type="ARBA" id="ARBA00022759"/>
    </source>
</evidence>
<gene>
    <name evidence="14" type="ORF">CGS50_002675</name>
</gene>
<accession>A0A2J4JRQ3</accession>
<dbReference type="AlphaFoldDB" id="A0A2J4JRQ3"/>
<keyword evidence="10" id="KW-0233">DNA recombination</keyword>
<dbReference type="InterPro" id="IPR004612">
    <property type="entry name" value="Resolv_RecU"/>
</dbReference>
<dbReference type="GO" id="GO:0004519">
    <property type="term" value="F:endonuclease activity"/>
    <property type="evidence" value="ECO:0007669"/>
    <property type="project" value="UniProtKB-KW"/>
</dbReference>